<keyword evidence="2 5" id="KW-0812">Transmembrane</keyword>
<evidence type="ECO:0000313" key="7">
    <source>
        <dbReference type="EMBL" id="SHE40354.1"/>
    </source>
</evidence>
<evidence type="ECO:0000313" key="8">
    <source>
        <dbReference type="Proteomes" id="UP000184245"/>
    </source>
</evidence>
<feature type="transmembrane region" description="Helical" evidence="5">
    <location>
        <begin position="121"/>
        <end position="138"/>
    </location>
</feature>
<feature type="transmembrane region" description="Helical" evidence="5">
    <location>
        <begin position="81"/>
        <end position="114"/>
    </location>
</feature>
<keyword evidence="8" id="KW-1185">Reference proteome</keyword>
<protein>
    <submittedName>
        <fullName evidence="7">Uncharacterized membrane protein YccC</fullName>
    </submittedName>
</protein>
<feature type="domain" description="Integral membrane bound transporter" evidence="6">
    <location>
        <begin position="370"/>
        <end position="490"/>
    </location>
</feature>
<dbReference type="Pfam" id="PF13515">
    <property type="entry name" value="FUSC_2"/>
    <property type="match status" value="1"/>
</dbReference>
<proteinExistence type="predicted"/>
<dbReference type="GO" id="GO:0016020">
    <property type="term" value="C:membrane"/>
    <property type="evidence" value="ECO:0007669"/>
    <property type="project" value="UniProtKB-SubCell"/>
</dbReference>
<accession>A0A1M4T7K2</accession>
<feature type="transmembrane region" description="Helical" evidence="5">
    <location>
        <begin position="28"/>
        <end position="61"/>
    </location>
</feature>
<dbReference type="Proteomes" id="UP000184245">
    <property type="component" value="Unassembled WGS sequence"/>
</dbReference>
<feature type="transmembrane region" description="Helical" evidence="5">
    <location>
        <begin position="404"/>
        <end position="421"/>
    </location>
</feature>
<keyword evidence="3 5" id="KW-1133">Transmembrane helix</keyword>
<name>A0A1M4T7K2_9CLOT</name>
<dbReference type="AlphaFoldDB" id="A0A1M4T7K2"/>
<dbReference type="InterPro" id="IPR049453">
    <property type="entry name" value="Memb_transporter_dom"/>
</dbReference>
<gene>
    <name evidence="7" type="ORF">SAMN02745158_00462</name>
</gene>
<evidence type="ECO:0000256" key="5">
    <source>
        <dbReference type="SAM" id="Phobius"/>
    </source>
</evidence>
<evidence type="ECO:0000256" key="2">
    <source>
        <dbReference type="ARBA" id="ARBA00022692"/>
    </source>
</evidence>
<feature type="transmembrane region" description="Helical" evidence="5">
    <location>
        <begin position="144"/>
        <end position="162"/>
    </location>
</feature>
<dbReference type="RefSeq" id="WP_242946706.1">
    <property type="nucleotide sequence ID" value="NZ_FQVI01000001.1"/>
</dbReference>
<sequence length="670" mass="78515">MMISASRRERTMTDNGKMAQVLKRWRSVFPTIFVSLFLFFTIFFLFGSKQVILVSFLTLFFKTKSTQDFTFRELIQAYGRILLAGLAAYGATLNLPLCILLNLLVPFLLVYLLTDKFTPKAYFVYGMAFVFLQLLPIPAKLLPVRIGALLYAFCFLTAVLYLHRKIFRKKRHYGTVRRGMANMALQLEKLSEGRRDQRDMADLVQMMYHMNQVIYASRNYRYLADRYGKINYYFMIVFQRFRYYMTELSEPKKCTAFKVQRYHRQLARVFRDVEQQMNEADNQELITEIHHFQSHERLEDEKLNQAMEFILGLIGFALKEAVSTDKANREREWRRSRGRTGSPKAFFRNFHPDRFQVRFALRLSVVLCISFAFCRITSLEHGYWFPMSAFLMLMPYSEESMLKLNNRIIGTVTGLFITFFLTEIFKTFWGHIGIIVVMTCLMYYVPVTSWTMPMYSTCYGMALTTLSLDTGHAIALRIVCVGLAAVTVWLANRFILPITAKSEFLKSVNDLLDIDEKLVGELQKSLYDEEDRSLLREYMMVSNLLSEEIRNYMKENMGENEKQFYSRLLPINRRLLSEIEQIHAYLKKYKVSSRENPAIEELLGNMEQALKRIRRGFTKNELNSFLTAGSEFRAYGKLEEEIYFNTLALNCMNSVARISEILPEKSPNNI</sequence>
<evidence type="ECO:0000256" key="3">
    <source>
        <dbReference type="ARBA" id="ARBA00022989"/>
    </source>
</evidence>
<reference evidence="7 8" key="1">
    <citation type="submission" date="2016-11" db="EMBL/GenBank/DDBJ databases">
        <authorList>
            <person name="Jaros S."/>
            <person name="Januszkiewicz K."/>
            <person name="Wedrychowicz H."/>
        </authorList>
    </citation>
    <scope>NUCLEOTIDE SEQUENCE [LARGE SCALE GENOMIC DNA]</scope>
    <source>
        <strain evidence="7 8">DSM 17459</strain>
    </source>
</reference>
<feature type="transmembrane region" description="Helical" evidence="5">
    <location>
        <begin position="428"/>
        <end position="445"/>
    </location>
</feature>
<evidence type="ECO:0000259" key="6">
    <source>
        <dbReference type="Pfam" id="PF13515"/>
    </source>
</evidence>
<organism evidence="7 8">
    <name type="scientific">Lactonifactor longoviformis DSM 17459</name>
    <dbReference type="NCBI Taxonomy" id="1122155"/>
    <lineage>
        <taxon>Bacteria</taxon>
        <taxon>Bacillati</taxon>
        <taxon>Bacillota</taxon>
        <taxon>Clostridia</taxon>
        <taxon>Eubacteriales</taxon>
        <taxon>Clostridiaceae</taxon>
        <taxon>Lactonifactor</taxon>
    </lineage>
</organism>
<comment type="subcellular location">
    <subcellularLocation>
        <location evidence="1">Membrane</location>
        <topology evidence="1">Multi-pass membrane protein</topology>
    </subcellularLocation>
</comment>
<dbReference type="STRING" id="1122155.SAMN02745158_00462"/>
<feature type="transmembrane region" description="Helical" evidence="5">
    <location>
        <begin position="359"/>
        <end position="384"/>
    </location>
</feature>
<dbReference type="EMBL" id="FQVI01000001">
    <property type="protein sequence ID" value="SHE40354.1"/>
    <property type="molecule type" value="Genomic_DNA"/>
</dbReference>
<evidence type="ECO:0000256" key="4">
    <source>
        <dbReference type="ARBA" id="ARBA00023136"/>
    </source>
</evidence>
<evidence type="ECO:0000256" key="1">
    <source>
        <dbReference type="ARBA" id="ARBA00004141"/>
    </source>
</evidence>
<feature type="transmembrane region" description="Helical" evidence="5">
    <location>
        <begin position="474"/>
        <end position="496"/>
    </location>
</feature>
<keyword evidence="4 5" id="KW-0472">Membrane</keyword>